<sequence length="139" mass="15377">MLLKTPDQPLSPDADEFTVSSLYLITKKGCHCTSDMESFTCRNAFVLLSILVGLDDSSPACSQAMSSPKVWKFPVVIERPKGRNDHAWVGVCIYGIYRRGGGKYYEALPKFREAATMQNGIAQVGVIIHEVEIHINEGI</sequence>
<comment type="caution">
    <text evidence="1">The sequence shown here is derived from an EMBL/GenBank/DDBJ whole genome shotgun (WGS) entry which is preliminary data.</text>
</comment>
<gene>
    <name evidence="1" type="ORF">VTL71DRAFT_13201</name>
</gene>
<organism evidence="1 2">
    <name type="scientific">Oculimacula yallundae</name>
    <dbReference type="NCBI Taxonomy" id="86028"/>
    <lineage>
        <taxon>Eukaryota</taxon>
        <taxon>Fungi</taxon>
        <taxon>Dikarya</taxon>
        <taxon>Ascomycota</taxon>
        <taxon>Pezizomycotina</taxon>
        <taxon>Leotiomycetes</taxon>
        <taxon>Helotiales</taxon>
        <taxon>Ploettnerulaceae</taxon>
        <taxon>Oculimacula</taxon>
    </lineage>
</organism>
<name>A0ABR4CJN4_9HELO</name>
<evidence type="ECO:0000313" key="2">
    <source>
        <dbReference type="Proteomes" id="UP001595075"/>
    </source>
</evidence>
<proteinExistence type="predicted"/>
<dbReference type="EMBL" id="JAZHXI010000006">
    <property type="protein sequence ID" value="KAL2070175.1"/>
    <property type="molecule type" value="Genomic_DNA"/>
</dbReference>
<reference evidence="1 2" key="1">
    <citation type="journal article" date="2024" name="Commun. Biol.">
        <title>Comparative genomic analysis of thermophilic fungi reveals convergent evolutionary adaptations and gene losses.</title>
        <authorList>
            <person name="Steindorff A.S."/>
            <person name="Aguilar-Pontes M.V."/>
            <person name="Robinson A.J."/>
            <person name="Andreopoulos B."/>
            <person name="LaButti K."/>
            <person name="Kuo A."/>
            <person name="Mondo S."/>
            <person name="Riley R."/>
            <person name="Otillar R."/>
            <person name="Haridas S."/>
            <person name="Lipzen A."/>
            <person name="Grimwood J."/>
            <person name="Schmutz J."/>
            <person name="Clum A."/>
            <person name="Reid I.D."/>
            <person name="Moisan M.C."/>
            <person name="Butler G."/>
            <person name="Nguyen T.T.M."/>
            <person name="Dewar K."/>
            <person name="Conant G."/>
            <person name="Drula E."/>
            <person name="Henrissat B."/>
            <person name="Hansel C."/>
            <person name="Singer S."/>
            <person name="Hutchinson M.I."/>
            <person name="de Vries R.P."/>
            <person name="Natvig D.O."/>
            <person name="Powell A.J."/>
            <person name="Tsang A."/>
            <person name="Grigoriev I.V."/>
        </authorList>
    </citation>
    <scope>NUCLEOTIDE SEQUENCE [LARGE SCALE GENOMIC DNA]</scope>
    <source>
        <strain evidence="1 2">CBS 494.80</strain>
    </source>
</reference>
<accession>A0ABR4CJN4</accession>
<dbReference type="Proteomes" id="UP001595075">
    <property type="component" value="Unassembled WGS sequence"/>
</dbReference>
<evidence type="ECO:0008006" key="3">
    <source>
        <dbReference type="Google" id="ProtNLM"/>
    </source>
</evidence>
<protein>
    <recommendedName>
        <fullName evidence="3">SWIM-type domain-containing protein</fullName>
    </recommendedName>
</protein>
<evidence type="ECO:0000313" key="1">
    <source>
        <dbReference type="EMBL" id="KAL2070175.1"/>
    </source>
</evidence>
<keyword evidence="2" id="KW-1185">Reference proteome</keyword>